<organism evidence="2 3">
    <name type="scientific">Pseudochrobactrum kiredjianiae</name>
    <dbReference type="NCBI Taxonomy" id="386305"/>
    <lineage>
        <taxon>Bacteria</taxon>
        <taxon>Pseudomonadati</taxon>
        <taxon>Pseudomonadota</taxon>
        <taxon>Alphaproteobacteria</taxon>
        <taxon>Hyphomicrobiales</taxon>
        <taxon>Brucellaceae</taxon>
        <taxon>Pseudochrobactrum</taxon>
    </lineage>
</organism>
<dbReference type="Pfam" id="PF03797">
    <property type="entry name" value="Autotransporter"/>
    <property type="match status" value="1"/>
</dbReference>
<dbReference type="InterPro" id="IPR030895">
    <property type="entry name" value="T5SS_PEPC_rpt"/>
</dbReference>
<dbReference type="EMBL" id="JBHTMA010000034">
    <property type="protein sequence ID" value="MFD1227414.1"/>
    <property type="molecule type" value="Genomic_DNA"/>
</dbReference>
<keyword evidence="3" id="KW-1185">Reference proteome</keyword>
<dbReference type="NCBIfam" id="TIGR01414">
    <property type="entry name" value="autotrans_barl"/>
    <property type="match status" value="1"/>
</dbReference>
<reference evidence="3" key="1">
    <citation type="journal article" date="2019" name="Int. J. Syst. Evol. Microbiol.">
        <title>The Global Catalogue of Microorganisms (GCM) 10K type strain sequencing project: providing services to taxonomists for standard genome sequencing and annotation.</title>
        <authorList>
            <consortium name="The Broad Institute Genomics Platform"/>
            <consortium name="The Broad Institute Genome Sequencing Center for Infectious Disease"/>
            <person name="Wu L."/>
            <person name="Ma J."/>
        </authorList>
    </citation>
    <scope>NUCLEOTIDE SEQUENCE [LARGE SCALE GENOMIC DNA]</scope>
    <source>
        <strain evidence="3">CCUG 49584</strain>
    </source>
</reference>
<evidence type="ECO:0000313" key="3">
    <source>
        <dbReference type="Proteomes" id="UP001597263"/>
    </source>
</evidence>
<dbReference type="Gene3D" id="2.160.20.20">
    <property type="match status" value="1"/>
</dbReference>
<dbReference type="Pfam" id="PF18883">
    <property type="entry name" value="AC_1"/>
    <property type="match status" value="1"/>
</dbReference>
<name>A0ABW3V437_9HYPH</name>
<evidence type="ECO:0000259" key="1">
    <source>
        <dbReference type="PROSITE" id="PS51208"/>
    </source>
</evidence>
<dbReference type="RefSeq" id="WP_289387988.1">
    <property type="nucleotide sequence ID" value="NZ_JAUCBM010000008.1"/>
</dbReference>
<dbReference type="InterPro" id="IPR006315">
    <property type="entry name" value="OM_autotransptr_brl_dom"/>
</dbReference>
<dbReference type="InterPro" id="IPR012332">
    <property type="entry name" value="Autotransporter_pectin_lyase_C"/>
</dbReference>
<accession>A0ABW3V437</accession>
<dbReference type="InterPro" id="IPR036709">
    <property type="entry name" value="Autotransporte_beta_dom_sf"/>
</dbReference>
<dbReference type="PANTHER" id="PTHR35037:SF3">
    <property type="entry name" value="C-TERMINAL REGION OF AIDA-LIKE PROTEIN"/>
    <property type="match status" value="1"/>
</dbReference>
<dbReference type="InterPro" id="IPR043990">
    <property type="entry name" value="AC_1"/>
</dbReference>
<dbReference type="SUPFAM" id="SSF51126">
    <property type="entry name" value="Pectin lyase-like"/>
    <property type="match status" value="1"/>
</dbReference>
<evidence type="ECO:0000313" key="2">
    <source>
        <dbReference type="EMBL" id="MFD1227414.1"/>
    </source>
</evidence>
<dbReference type="InterPro" id="IPR051551">
    <property type="entry name" value="Autotransporter_adhesion"/>
</dbReference>
<gene>
    <name evidence="2" type="ORF">ACFQ35_09720</name>
</gene>
<dbReference type="SUPFAM" id="SSF103515">
    <property type="entry name" value="Autotransporter"/>
    <property type="match status" value="1"/>
</dbReference>
<sequence>MICSSLYHFDGSGGIFIGKDQGSGTLNISNSAFNVSERSDFVIGEGAGSSGVVNVLAGGKLSDAGYGYENKNSMRIGNAGGRGTLNVAGLAGGSQGSSPVAIFSAGLQVGSGAGSRGEVNILAGGKAHSYLNTSLANGADKPDASAAEYSDYRTRIGADSGIGSLTVSGENSVWYQSGFVDGSLLKWNTNVTTSTGHLYVGESGEGALTIADGGVVRVGTASWSYDDDSYYTYRKLNDHVADGTVFVGEKAGGSGTINIGGKVGEAPTAAGRLMAKTLEFGEGSGLVRFNHTSSDYIFDEFDAKYRDGPSRLSKLEIKGKGVLEAAAGRTILQHDQLGFTGVLRPAGGILQVNSDISTAEAQVQLGGVLEGVGFVGNTKNAGIIAPGKTPDGAQGYLSSIGTLTVKGDYTGENGVLSLDTVLGGDASRTDRLVVTGDTSGQTTVIVKNIGGEGAQTANGIEVISVGGKSEGQFTLLGNYNFNGNQAVVGGAYAYQLYQGGLVNPADGNWYLRSELIPDKPLYQAGVPVYEVYPQFLLGLNGLSTLQQRVGRRYWNDDGNRVVAEGADVVGSPYAAPQEAGSVVDRNGVWGRIEGSYSKVKPQTSTSNANYNFDSFRMQAGIDGMLAEYETGKLIGGITAHYVHGSARIRATYENNTISATYGGGDISTDGYGFGGTLSWYGENGFYLDGQAQATWYDSDLSSRLAGTGLTNGNNGFGHAFSIEGGQRIAMDQNWTITPQGQLIYSHVSFDSFDDVFGAHVRLDRGSSLQGRMGLAVERQNSWYASNGMIARSNIYGVGNLYYEFLNGTKVETADVTFANRNQRLWGGIGVGGSYNWNGDKYAIYGESSVNTSLSSFGDSYSYKGNVGFRMKW</sequence>
<feature type="domain" description="Autotransporter" evidence="1">
    <location>
        <begin position="581"/>
        <end position="872"/>
    </location>
</feature>
<dbReference type="Gene3D" id="2.40.128.130">
    <property type="entry name" value="Autotransporter beta-domain"/>
    <property type="match status" value="1"/>
</dbReference>
<dbReference type="CDD" id="cd01344">
    <property type="entry name" value="PL2_Passenger_AT"/>
    <property type="match status" value="1"/>
</dbReference>
<dbReference type="Proteomes" id="UP001597263">
    <property type="component" value="Unassembled WGS sequence"/>
</dbReference>
<proteinExistence type="predicted"/>
<dbReference type="PANTHER" id="PTHR35037">
    <property type="entry name" value="C-TERMINAL REGION OF AIDA-LIKE PROTEIN"/>
    <property type="match status" value="1"/>
</dbReference>
<comment type="caution">
    <text evidence="2">The sequence shown here is derived from an EMBL/GenBank/DDBJ whole genome shotgun (WGS) entry which is preliminary data.</text>
</comment>
<dbReference type="SMART" id="SM00869">
    <property type="entry name" value="Autotransporter"/>
    <property type="match status" value="1"/>
</dbReference>
<dbReference type="InterPro" id="IPR011050">
    <property type="entry name" value="Pectin_lyase_fold/virulence"/>
</dbReference>
<dbReference type="InterPro" id="IPR005546">
    <property type="entry name" value="Autotransporte_beta"/>
</dbReference>
<protein>
    <submittedName>
        <fullName evidence="2">Autotransporter outer membrane beta-barrel domain-containing protein</fullName>
    </submittedName>
</protein>
<dbReference type="NCBIfam" id="TIGR04393">
    <property type="entry name" value="rpt_T5SS_PEPC"/>
    <property type="match status" value="1"/>
</dbReference>
<dbReference type="PROSITE" id="PS51208">
    <property type="entry name" value="AUTOTRANSPORTER"/>
    <property type="match status" value="1"/>
</dbReference>